<evidence type="ECO:0000256" key="3">
    <source>
        <dbReference type="ARBA" id="ARBA00022525"/>
    </source>
</evidence>
<feature type="non-terminal residue" evidence="9">
    <location>
        <position position="1"/>
    </location>
</feature>
<dbReference type="Pfam" id="PF00754">
    <property type="entry name" value="F5_F8_type_C"/>
    <property type="match status" value="1"/>
</dbReference>
<feature type="compositionally biased region" description="Polar residues" evidence="7">
    <location>
        <begin position="195"/>
        <end position="209"/>
    </location>
</feature>
<dbReference type="PROSITE" id="PS50022">
    <property type="entry name" value="FA58C_3"/>
    <property type="match status" value="1"/>
</dbReference>
<organism evidence="9 10">
    <name type="scientific">Fasciolopsis buskii</name>
    <dbReference type="NCBI Taxonomy" id="27845"/>
    <lineage>
        <taxon>Eukaryota</taxon>
        <taxon>Metazoa</taxon>
        <taxon>Spiralia</taxon>
        <taxon>Lophotrochozoa</taxon>
        <taxon>Platyhelminthes</taxon>
        <taxon>Trematoda</taxon>
        <taxon>Digenea</taxon>
        <taxon>Plagiorchiida</taxon>
        <taxon>Echinostomata</taxon>
        <taxon>Echinostomatoidea</taxon>
        <taxon>Fasciolidae</taxon>
        <taxon>Fasciolopsis</taxon>
    </lineage>
</organism>
<dbReference type="Gene3D" id="2.60.120.260">
    <property type="entry name" value="Galactose-binding domain-like"/>
    <property type="match status" value="2"/>
</dbReference>
<evidence type="ECO:0000256" key="6">
    <source>
        <dbReference type="ARBA" id="ARBA00023157"/>
    </source>
</evidence>
<feature type="region of interest" description="Disordered" evidence="7">
    <location>
        <begin position="136"/>
        <end position="209"/>
    </location>
</feature>
<sequence>LQWLQIDVGPPTQITGVIMKGRGDTKRPQYVTRFKLSYSNDTRLWYFYKDATPLDPRVFEGNNDRVVERVHYLASPFIARYVRVHPIDWRSRIAMRVGLLGCRQKGPCSTGFFRINNESSCVPNLAYKKSAWITPDSSNPQKRNLPDSAGIQDYQGDAAQYPGPDGQPEDGTPTVSRDRSRPPMLAHHRIGESQHPGSASTFSRIPFWSSGQNGPNGAAMIGDTGDPMASLAVDGWTGEEIEPRNSTLRIRSPEHLMNDDPQPNKSTSPSINEFGLPMMKGRHACVVLEYKWPFVELPSWYVDLREQTEVNGVVIYTAGHGRANGNVHWSSTQATQRGEHIKSDNLERLSVYVESEPRNHRSALSSTSTSSLCGFVTRLNDAIYHPRLHIPCRQPLTGRFVYVEARGIRGRWSQEFSAMLCEVMVY</sequence>
<dbReference type="GO" id="GO:0005886">
    <property type="term" value="C:plasma membrane"/>
    <property type="evidence" value="ECO:0007669"/>
    <property type="project" value="TreeGrafter"/>
</dbReference>
<evidence type="ECO:0000256" key="2">
    <source>
        <dbReference type="ARBA" id="ARBA00004613"/>
    </source>
</evidence>
<evidence type="ECO:0000313" key="9">
    <source>
        <dbReference type="EMBL" id="KAA0191325.1"/>
    </source>
</evidence>
<feature type="domain" description="F5/8 type C" evidence="8">
    <location>
        <begin position="1"/>
        <end position="102"/>
    </location>
</feature>
<dbReference type="GO" id="GO:0005576">
    <property type="term" value="C:extracellular region"/>
    <property type="evidence" value="ECO:0007669"/>
    <property type="project" value="UniProtKB-SubCell"/>
</dbReference>
<dbReference type="SUPFAM" id="SSF49785">
    <property type="entry name" value="Galactose-binding domain-like"/>
    <property type="match status" value="1"/>
</dbReference>
<dbReference type="InterPro" id="IPR008979">
    <property type="entry name" value="Galactose-bd-like_sf"/>
</dbReference>
<dbReference type="PANTHER" id="PTHR46806">
    <property type="entry name" value="F5/8 TYPE C DOMAIN-CONTAINING PROTEIN"/>
    <property type="match status" value="1"/>
</dbReference>
<dbReference type="InterPro" id="IPR000421">
    <property type="entry name" value="FA58C"/>
</dbReference>
<keyword evidence="3" id="KW-0964">Secreted</keyword>
<evidence type="ECO:0000256" key="4">
    <source>
        <dbReference type="ARBA" id="ARBA00022889"/>
    </source>
</evidence>
<evidence type="ECO:0000256" key="5">
    <source>
        <dbReference type="ARBA" id="ARBA00023136"/>
    </source>
</evidence>
<keyword evidence="6" id="KW-1015">Disulfide bond</keyword>
<name>A0A8E0RUQ4_9TREM</name>
<dbReference type="PROSITE" id="PS01286">
    <property type="entry name" value="FA58C_2"/>
    <property type="match status" value="1"/>
</dbReference>
<dbReference type="GO" id="GO:0012505">
    <property type="term" value="C:endomembrane system"/>
    <property type="evidence" value="ECO:0007669"/>
    <property type="project" value="UniProtKB-SubCell"/>
</dbReference>
<accession>A0A8E0RUQ4</accession>
<protein>
    <submittedName>
        <fullName evidence="9">Coagulation factor 5 8 type C terminal</fullName>
    </submittedName>
</protein>
<dbReference type="OrthoDB" id="6262482at2759"/>
<proteinExistence type="predicted"/>
<evidence type="ECO:0000313" key="10">
    <source>
        <dbReference type="Proteomes" id="UP000728185"/>
    </source>
</evidence>
<evidence type="ECO:0000256" key="1">
    <source>
        <dbReference type="ARBA" id="ARBA00004184"/>
    </source>
</evidence>
<dbReference type="GO" id="GO:0038023">
    <property type="term" value="F:signaling receptor activity"/>
    <property type="evidence" value="ECO:0007669"/>
    <property type="project" value="TreeGrafter"/>
</dbReference>
<dbReference type="EMBL" id="LUCM01006405">
    <property type="protein sequence ID" value="KAA0191325.1"/>
    <property type="molecule type" value="Genomic_DNA"/>
</dbReference>
<reference evidence="9" key="1">
    <citation type="submission" date="2019-05" db="EMBL/GenBank/DDBJ databases">
        <title>Annotation for the trematode Fasciolopsis buski.</title>
        <authorList>
            <person name="Choi Y.-J."/>
        </authorList>
    </citation>
    <scope>NUCLEOTIDE SEQUENCE</scope>
    <source>
        <strain evidence="9">HT</strain>
        <tissue evidence="9">Whole worm</tissue>
    </source>
</reference>
<dbReference type="GO" id="GO:0007155">
    <property type="term" value="P:cell adhesion"/>
    <property type="evidence" value="ECO:0007669"/>
    <property type="project" value="UniProtKB-KW"/>
</dbReference>
<dbReference type="PANTHER" id="PTHR46806:SF5">
    <property type="entry name" value="F5_8 TYPE C DOMAIN-CONTAINING PROTEIN"/>
    <property type="match status" value="1"/>
</dbReference>
<gene>
    <name evidence="9" type="ORF">FBUS_11866</name>
</gene>
<comment type="subcellular location">
    <subcellularLocation>
        <location evidence="1">Endomembrane system</location>
        <topology evidence="1">Peripheral membrane protein</topology>
    </subcellularLocation>
    <subcellularLocation>
        <location evidence="2">Secreted</location>
    </subcellularLocation>
</comment>
<keyword evidence="5" id="KW-0472">Membrane</keyword>
<dbReference type="Proteomes" id="UP000728185">
    <property type="component" value="Unassembled WGS sequence"/>
</dbReference>
<dbReference type="CDD" id="cd00057">
    <property type="entry name" value="FA58C"/>
    <property type="match status" value="1"/>
</dbReference>
<dbReference type="AlphaFoldDB" id="A0A8E0RUQ4"/>
<evidence type="ECO:0000259" key="8">
    <source>
        <dbReference type="PROSITE" id="PS50022"/>
    </source>
</evidence>
<evidence type="ECO:0000256" key="7">
    <source>
        <dbReference type="SAM" id="MobiDB-lite"/>
    </source>
</evidence>
<comment type="caution">
    <text evidence="9">The sequence shown here is derived from an EMBL/GenBank/DDBJ whole genome shotgun (WGS) entry which is preliminary data.</text>
</comment>
<keyword evidence="10" id="KW-1185">Reference proteome</keyword>
<dbReference type="InterPro" id="IPR050633">
    <property type="entry name" value="Neuropilin_MCO_CoagFactor"/>
</dbReference>
<keyword evidence="4" id="KW-0130">Cell adhesion</keyword>